<proteinExistence type="predicted"/>
<gene>
    <name evidence="5" type="ORF">K8V00_09830</name>
</gene>
<comment type="caution">
    <text evidence="5">The sequence shown here is derived from an EMBL/GenBank/DDBJ whole genome shotgun (WGS) entry which is preliminary data.</text>
</comment>
<keyword evidence="2" id="KW-0378">Hydrolase</keyword>
<name>A0A921FA98_9LACO</name>
<evidence type="ECO:0000259" key="4">
    <source>
        <dbReference type="Pfam" id="PF12684"/>
    </source>
</evidence>
<reference evidence="5" key="2">
    <citation type="submission" date="2021-09" db="EMBL/GenBank/DDBJ databases">
        <authorList>
            <person name="Gilroy R."/>
        </authorList>
    </citation>
    <scope>NUCLEOTIDE SEQUENCE</scope>
    <source>
        <strain evidence="5">CHK174-6876</strain>
    </source>
</reference>
<dbReference type="InterPro" id="IPR011604">
    <property type="entry name" value="PDDEXK-like_dom_sf"/>
</dbReference>
<keyword evidence="3" id="KW-0067">ATP-binding</keyword>
<dbReference type="GO" id="GO:0005524">
    <property type="term" value="F:ATP binding"/>
    <property type="evidence" value="ECO:0007669"/>
    <property type="project" value="UniProtKB-KW"/>
</dbReference>
<accession>A0A921FA98</accession>
<dbReference type="Proteomes" id="UP000707535">
    <property type="component" value="Unassembled WGS sequence"/>
</dbReference>
<dbReference type="Gene3D" id="3.90.320.10">
    <property type="match status" value="1"/>
</dbReference>
<feature type="domain" description="Putative exodeoxyribonuclease 8 PDDEXK-like" evidence="4">
    <location>
        <begin position="23"/>
        <end position="253"/>
    </location>
</feature>
<evidence type="ECO:0000256" key="2">
    <source>
        <dbReference type="ARBA" id="ARBA00022806"/>
    </source>
</evidence>
<evidence type="ECO:0000313" key="6">
    <source>
        <dbReference type="Proteomes" id="UP000707535"/>
    </source>
</evidence>
<dbReference type="AlphaFoldDB" id="A0A921FA98"/>
<keyword evidence="2" id="KW-0347">Helicase</keyword>
<sequence length="269" mass="31473">MKSQTSLKSSNYYSNEMDWRYMSATYFKKFMKCEADALDCLQKPRETTSTALIIGNYLHSWFQGKEPHEQFIADNKDMLFTKSGKKRADTVKCDAMIERLEKDKLFNFFYQNDQCQKEVVLSGTIAETEWKARIDCLNIEKGYFCDLKTTADLHKRYWSKDKHSWVSFIDAYNYALQMIVYKKLLQQKYHKPFNCYIFAVDKTAVPGIAAIEMPIEDMLPQLDVIRDYMPRVKAIMNGEEEPESCGVCDFCKSNQPLTGFIDPRQLLID</sequence>
<dbReference type="Pfam" id="PF12684">
    <property type="entry name" value="DUF3799"/>
    <property type="match status" value="1"/>
</dbReference>
<evidence type="ECO:0000256" key="1">
    <source>
        <dbReference type="ARBA" id="ARBA00022741"/>
    </source>
</evidence>
<reference evidence="5" key="1">
    <citation type="journal article" date="2021" name="PeerJ">
        <title>Extensive microbial diversity within the chicken gut microbiome revealed by metagenomics and culture.</title>
        <authorList>
            <person name="Gilroy R."/>
            <person name="Ravi A."/>
            <person name="Getino M."/>
            <person name="Pursley I."/>
            <person name="Horton D.L."/>
            <person name="Alikhan N.F."/>
            <person name="Baker D."/>
            <person name="Gharbi K."/>
            <person name="Hall N."/>
            <person name="Watson M."/>
            <person name="Adriaenssens E.M."/>
            <person name="Foster-Nyarko E."/>
            <person name="Jarju S."/>
            <person name="Secka A."/>
            <person name="Antonio M."/>
            <person name="Oren A."/>
            <person name="Chaudhuri R.R."/>
            <person name="La Ragione R."/>
            <person name="Hildebrand F."/>
            <person name="Pallen M.J."/>
        </authorList>
    </citation>
    <scope>NUCLEOTIDE SEQUENCE</scope>
    <source>
        <strain evidence="5">CHK174-6876</strain>
    </source>
</reference>
<keyword evidence="1" id="KW-0547">Nucleotide-binding</keyword>
<dbReference type="GO" id="GO:0004386">
    <property type="term" value="F:helicase activity"/>
    <property type="evidence" value="ECO:0007669"/>
    <property type="project" value="UniProtKB-KW"/>
</dbReference>
<evidence type="ECO:0000313" key="5">
    <source>
        <dbReference type="EMBL" id="HJE97909.1"/>
    </source>
</evidence>
<evidence type="ECO:0000256" key="3">
    <source>
        <dbReference type="ARBA" id="ARBA00022840"/>
    </source>
</evidence>
<protein>
    <submittedName>
        <fullName evidence="5">PD-(D/E)XK nuclease-like domain-containing protein</fullName>
    </submittedName>
</protein>
<dbReference type="InterPro" id="IPR024432">
    <property type="entry name" value="Put_RecE_PDDEXK-like_dom"/>
</dbReference>
<organism evidence="5 6">
    <name type="scientific">Ligilactobacillus acidipiscis</name>
    <dbReference type="NCBI Taxonomy" id="89059"/>
    <lineage>
        <taxon>Bacteria</taxon>
        <taxon>Bacillati</taxon>
        <taxon>Bacillota</taxon>
        <taxon>Bacilli</taxon>
        <taxon>Lactobacillales</taxon>
        <taxon>Lactobacillaceae</taxon>
        <taxon>Ligilactobacillus</taxon>
    </lineage>
</organism>
<dbReference type="EMBL" id="DYXG01000095">
    <property type="protein sequence ID" value="HJE97909.1"/>
    <property type="molecule type" value="Genomic_DNA"/>
</dbReference>